<dbReference type="Proteomes" id="UP001238540">
    <property type="component" value="Unassembled WGS sequence"/>
</dbReference>
<comment type="caution">
    <text evidence="1">The sequence shown here is derived from an EMBL/GenBank/DDBJ whole genome shotgun (WGS) entry which is preliminary data.</text>
</comment>
<name>A0ABT8BTJ1_9VIBR</name>
<keyword evidence="2" id="KW-1185">Reference proteome</keyword>
<dbReference type="EMBL" id="JAUFQC010000001">
    <property type="protein sequence ID" value="MDN3610481.1"/>
    <property type="molecule type" value="Genomic_DNA"/>
</dbReference>
<accession>A0ABT8BTJ1</accession>
<dbReference type="RefSeq" id="WP_290312043.1">
    <property type="nucleotide sequence ID" value="NZ_JAUFQC010000001.1"/>
</dbReference>
<gene>
    <name evidence="1" type="ORF">QWZ16_12285</name>
</gene>
<evidence type="ECO:0000313" key="1">
    <source>
        <dbReference type="EMBL" id="MDN3610481.1"/>
    </source>
</evidence>
<protein>
    <submittedName>
        <fullName evidence="1">Uncharacterized protein</fullName>
    </submittedName>
</protein>
<reference evidence="2" key="1">
    <citation type="journal article" date="2019" name="Int. J. Syst. Evol. Microbiol.">
        <title>The Global Catalogue of Microorganisms (GCM) 10K type strain sequencing project: providing services to taxonomists for standard genome sequencing and annotation.</title>
        <authorList>
            <consortium name="The Broad Institute Genomics Platform"/>
            <consortium name="The Broad Institute Genome Sequencing Center for Infectious Disease"/>
            <person name="Wu L."/>
            <person name="Ma J."/>
        </authorList>
    </citation>
    <scope>NUCLEOTIDE SEQUENCE [LARGE SCALE GENOMIC DNA]</scope>
    <source>
        <strain evidence="2">CECT 7398</strain>
    </source>
</reference>
<sequence>MLFTVLHLKFQLDNPAMSRQVIEGSLYRSLTETMTTHYLLCSYLRRWTAKNLDSSLVGEWHRVTHY</sequence>
<proteinExistence type="predicted"/>
<organism evidence="1 2">
    <name type="scientific">Vibrio ostreicida</name>
    <dbReference type="NCBI Taxonomy" id="526588"/>
    <lineage>
        <taxon>Bacteria</taxon>
        <taxon>Pseudomonadati</taxon>
        <taxon>Pseudomonadota</taxon>
        <taxon>Gammaproteobacteria</taxon>
        <taxon>Vibrionales</taxon>
        <taxon>Vibrionaceae</taxon>
        <taxon>Vibrio</taxon>
    </lineage>
</organism>
<evidence type="ECO:0000313" key="2">
    <source>
        <dbReference type="Proteomes" id="UP001238540"/>
    </source>
</evidence>